<dbReference type="Proteomes" id="UP000030742">
    <property type="component" value="Unassembled WGS sequence"/>
</dbReference>
<proteinExistence type="predicted"/>
<name>U4ULI5_DENPD</name>
<feature type="region of interest" description="Disordered" evidence="1">
    <location>
        <begin position="1"/>
        <end position="42"/>
    </location>
</feature>
<evidence type="ECO:0000313" key="3">
    <source>
        <dbReference type="Proteomes" id="UP000030742"/>
    </source>
</evidence>
<gene>
    <name evidence="2" type="ORF">D910_11272</name>
</gene>
<feature type="region of interest" description="Disordered" evidence="1">
    <location>
        <begin position="65"/>
        <end position="121"/>
    </location>
</feature>
<evidence type="ECO:0000256" key="1">
    <source>
        <dbReference type="SAM" id="MobiDB-lite"/>
    </source>
</evidence>
<evidence type="ECO:0000313" key="2">
    <source>
        <dbReference type="EMBL" id="ERL93987.1"/>
    </source>
</evidence>
<sequence length="211" mass="23488">MMLPNHHNSSSQDHGKESDDGGFLNRNGPKVKYANQPIEQKGFNVQGAVHEINKGRVIESAQVELKRRAENDGGEKERGSSNIDSGRGSAAYSSGRRPPLDDVTDTARTSPRDYEEVNEQENDSEWVDIVEKELRHILEPKLLELSMQDSTDFTSTTTRSLDLESILDGQSDSDANLSVADTKAIRKQLEGLENMYSEVLKFLGVNKRVTP</sequence>
<feature type="compositionally biased region" description="Basic and acidic residues" evidence="1">
    <location>
        <begin position="65"/>
        <end position="79"/>
    </location>
</feature>
<dbReference type="EMBL" id="KB632375">
    <property type="protein sequence ID" value="ERL93987.1"/>
    <property type="molecule type" value="Genomic_DNA"/>
</dbReference>
<accession>U4ULI5</accession>
<reference evidence="2 3" key="1">
    <citation type="journal article" date="2013" name="Genome Biol.">
        <title>Draft genome of the mountain pine beetle, Dendroctonus ponderosae Hopkins, a major forest pest.</title>
        <authorList>
            <person name="Keeling C.I."/>
            <person name="Yuen M.M."/>
            <person name="Liao N.Y."/>
            <person name="Docking T.R."/>
            <person name="Chan S.K."/>
            <person name="Taylor G.A."/>
            <person name="Palmquist D.L."/>
            <person name="Jackman S.D."/>
            <person name="Nguyen A."/>
            <person name="Li M."/>
            <person name="Henderson H."/>
            <person name="Janes J.K."/>
            <person name="Zhao Y."/>
            <person name="Pandoh P."/>
            <person name="Moore R."/>
            <person name="Sperling F.A."/>
            <person name="Huber D.P."/>
            <person name="Birol I."/>
            <person name="Jones S.J."/>
            <person name="Bohlmann J."/>
        </authorList>
    </citation>
    <scope>NUCLEOTIDE SEQUENCE</scope>
</reference>
<protein>
    <submittedName>
        <fullName evidence="2">Uncharacterized protein</fullName>
    </submittedName>
</protein>
<organism evidence="2 3">
    <name type="scientific">Dendroctonus ponderosae</name>
    <name type="common">Mountain pine beetle</name>
    <dbReference type="NCBI Taxonomy" id="77166"/>
    <lineage>
        <taxon>Eukaryota</taxon>
        <taxon>Metazoa</taxon>
        <taxon>Ecdysozoa</taxon>
        <taxon>Arthropoda</taxon>
        <taxon>Hexapoda</taxon>
        <taxon>Insecta</taxon>
        <taxon>Pterygota</taxon>
        <taxon>Neoptera</taxon>
        <taxon>Endopterygota</taxon>
        <taxon>Coleoptera</taxon>
        <taxon>Polyphaga</taxon>
        <taxon>Cucujiformia</taxon>
        <taxon>Curculionidae</taxon>
        <taxon>Scolytinae</taxon>
        <taxon>Dendroctonus</taxon>
    </lineage>
</organism>
<feature type="compositionally biased region" description="Polar residues" evidence="1">
    <location>
        <begin position="1"/>
        <end position="12"/>
    </location>
</feature>
<dbReference type="STRING" id="77166.U4ULI5"/>
<feature type="non-terminal residue" evidence="2">
    <location>
        <position position="211"/>
    </location>
</feature>
<dbReference type="OrthoDB" id="8188202at2759"/>
<dbReference type="AlphaFoldDB" id="U4ULI5"/>
<feature type="compositionally biased region" description="Low complexity" evidence="1">
    <location>
        <begin position="85"/>
        <end position="97"/>
    </location>
</feature>